<organism evidence="1 2">
    <name type="scientific">Trichinella spiralis</name>
    <name type="common">Trichina worm</name>
    <dbReference type="NCBI Taxonomy" id="6334"/>
    <lineage>
        <taxon>Eukaryota</taxon>
        <taxon>Metazoa</taxon>
        <taxon>Ecdysozoa</taxon>
        <taxon>Nematoda</taxon>
        <taxon>Enoplea</taxon>
        <taxon>Dorylaimia</taxon>
        <taxon>Trichinellida</taxon>
        <taxon>Trichinellidae</taxon>
        <taxon>Trichinella</taxon>
    </lineage>
</organism>
<dbReference type="Proteomes" id="UP001558632">
    <property type="component" value="Unassembled WGS sequence"/>
</dbReference>
<evidence type="ECO:0000313" key="1">
    <source>
        <dbReference type="EMBL" id="KAL1241850.1"/>
    </source>
</evidence>
<gene>
    <name evidence="1" type="ORF">TSPI_00066</name>
</gene>
<name>A0ABR3KMV6_TRISP</name>
<sequence length="97" mass="11007">MDESRCNGRKDVLHTLQICCIQARSPLMQAGRFEIFRLDQLLRSPVQPINRRNLFSTTVTFTFLQNLVLVRVVCCCPLQLSAHQQTSAAIFSPADVE</sequence>
<keyword evidence="2" id="KW-1185">Reference proteome</keyword>
<accession>A0ABR3KMV6</accession>
<evidence type="ECO:0000313" key="2">
    <source>
        <dbReference type="Proteomes" id="UP001558632"/>
    </source>
</evidence>
<comment type="caution">
    <text evidence="1">The sequence shown here is derived from an EMBL/GenBank/DDBJ whole genome shotgun (WGS) entry which is preliminary data.</text>
</comment>
<proteinExistence type="predicted"/>
<protein>
    <submittedName>
        <fullName evidence="1">Indole-3-glycerol phosphate synthase</fullName>
    </submittedName>
</protein>
<dbReference type="EMBL" id="JBEUSY010000240">
    <property type="protein sequence ID" value="KAL1241850.1"/>
    <property type="molecule type" value="Genomic_DNA"/>
</dbReference>
<reference evidence="1 2" key="1">
    <citation type="submission" date="2024-07" db="EMBL/GenBank/DDBJ databases">
        <title>Enhanced genomic and transcriptomic resources for Trichinella pseudospiralis and T. spiralis underpin the discovery of pronounced molecular differences between stages and species.</title>
        <authorList>
            <person name="Pasi K.K."/>
            <person name="La Rosa G."/>
            <person name="Gomez-Morales M.A."/>
            <person name="Tosini F."/>
            <person name="Sumanam S."/>
            <person name="Young N.D."/>
            <person name="Chang B.C."/>
            <person name="Robin G.B."/>
        </authorList>
    </citation>
    <scope>NUCLEOTIDE SEQUENCE [LARGE SCALE GENOMIC DNA]</scope>
    <source>
        <strain evidence="1">ISS534</strain>
    </source>
</reference>